<organism evidence="8 9">
    <name type="scientific">[Bacteroides] pectinophilus ATCC 43243</name>
    <dbReference type="NCBI Taxonomy" id="483218"/>
    <lineage>
        <taxon>Bacteria</taxon>
        <taxon>Bacillati</taxon>
        <taxon>Bacillota</taxon>
        <taxon>Clostridia</taxon>
        <taxon>Eubacteriales</taxon>
    </lineage>
</organism>
<keyword evidence="9" id="KW-1185">Reference proteome</keyword>
<dbReference type="Proteomes" id="UP000003136">
    <property type="component" value="Unassembled WGS sequence"/>
</dbReference>
<dbReference type="InterPro" id="IPR035890">
    <property type="entry name" value="Anti-sigma-28_factor_FlgM_sf"/>
</dbReference>
<dbReference type="Pfam" id="PF04316">
    <property type="entry name" value="FlgM"/>
    <property type="match status" value="1"/>
</dbReference>
<reference evidence="8 9" key="2">
    <citation type="submission" date="2008-11" db="EMBL/GenBank/DDBJ databases">
        <authorList>
            <person name="Fulton L."/>
            <person name="Clifton S."/>
            <person name="Fulton B."/>
            <person name="Xu J."/>
            <person name="Minx P."/>
            <person name="Pepin K.H."/>
            <person name="Johnson M."/>
            <person name="Bhonagiri V."/>
            <person name="Nash W.E."/>
            <person name="Mardis E.R."/>
            <person name="Wilson R.K."/>
        </authorList>
    </citation>
    <scope>NUCLEOTIDE SEQUENCE [LARGE SCALE GENOMIC DNA]</scope>
    <source>
        <strain evidence="8 9">ATCC 43243</strain>
    </source>
</reference>
<evidence type="ECO:0000256" key="2">
    <source>
        <dbReference type="ARBA" id="ARBA00017823"/>
    </source>
</evidence>
<evidence type="ECO:0000256" key="3">
    <source>
        <dbReference type="ARBA" id="ARBA00022491"/>
    </source>
</evidence>
<dbReference type="InterPro" id="IPR007412">
    <property type="entry name" value="FlgM"/>
</dbReference>
<evidence type="ECO:0000313" key="8">
    <source>
        <dbReference type="EMBL" id="EEC56713.1"/>
    </source>
</evidence>
<gene>
    <name evidence="8" type="ORF">BACPEC_03222</name>
</gene>
<evidence type="ECO:0000313" key="9">
    <source>
        <dbReference type="Proteomes" id="UP000003136"/>
    </source>
</evidence>
<accession>B7AWX2</accession>
<dbReference type="NCBIfam" id="TIGR03824">
    <property type="entry name" value="FlgM_jcvi"/>
    <property type="match status" value="1"/>
</dbReference>
<keyword evidence="5" id="KW-0805">Transcription regulation</keyword>
<name>B7AWX2_9FIRM</name>
<dbReference type="GO" id="GO:0045892">
    <property type="term" value="P:negative regulation of DNA-templated transcription"/>
    <property type="evidence" value="ECO:0007669"/>
    <property type="project" value="InterPro"/>
</dbReference>
<dbReference type="AlphaFoldDB" id="B7AWX2"/>
<feature type="domain" description="Anti-sigma-28 factor FlgM C-terminal" evidence="7">
    <location>
        <begin position="50"/>
        <end position="100"/>
    </location>
</feature>
<dbReference type="eggNOG" id="COG2747">
    <property type="taxonomic scope" value="Bacteria"/>
</dbReference>
<evidence type="ECO:0000256" key="1">
    <source>
        <dbReference type="ARBA" id="ARBA00005322"/>
    </source>
</evidence>
<dbReference type="GO" id="GO:0044781">
    <property type="term" value="P:bacterial-type flagellum organization"/>
    <property type="evidence" value="ECO:0007669"/>
    <property type="project" value="UniProtKB-KW"/>
</dbReference>
<keyword evidence="6" id="KW-0804">Transcription</keyword>
<dbReference type="InterPro" id="IPR031316">
    <property type="entry name" value="FlgM_C"/>
</dbReference>
<evidence type="ECO:0000256" key="4">
    <source>
        <dbReference type="ARBA" id="ARBA00022795"/>
    </source>
</evidence>
<dbReference type="EMBL" id="ABVQ01000037">
    <property type="protein sequence ID" value="EEC56713.1"/>
    <property type="molecule type" value="Genomic_DNA"/>
</dbReference>
<dbReference type="STRING" id="483218.BACPEC_03222"/>
<evidence type="ECO:0000256" key="6">
    <source>
        <dbReference type="ARBA" id="ARBA00023163"/>
    </source>
</evidence>
<sequence length="108" mass="11833">MSDTFDRNINGGDMLMRIDAYNAVSQVYQTKAEYKSKATGKQADNEYKYEISDSAKSYSVAKKAVADASDVRMDKVADIKARLAAGTYNVSAEAIADKILGNMETIVF</sequence>
<keyword evidence="4" id="KW-1005">Bacterial flagellum biogenesis</keyword>
<comment type="caution">
    <text evidence="8">The sequence shown here is derived from an EMBL/GenBank/DDBJ whole genome shotgun (WGS) entry which is preliminary data.</text>
</comment>
<reference evidence="8 9" key="1">
    <citation type="submission" date="2008-11" db="EMBL/GenBank/DDBJ databases">
        <title>Draft genome sequence of Bacteroides pectinophilus (ATCC 43243).</title>
        <authorList>
            <person name="Sudarsanam P."/>
            <person name="Ley R."/>
            <person name="Guruge J."/>
            <person name="Turnbaugh P.J."/>
            <person name="Mahowald M."/>
            <person name="Liep D."/>
            <person name="Gordon J."/>
        </authorList>
    </citation>
    <scope>NUCLEOTIDE SEQUENCE [LARGE SCALE GENOMIC DNA]</scope>
    <source>
        <strain evidence="8 9">ATCC 43243</strain>
    </source>
</reference>
<comment type="similarity">
    <text evidence="1">Belongs to the FlgM family.</text>
</comment>
<evidence type="ECO:0000259" key="7">
    <source>
        <dbReference type="Pfam" id="PF04316"/>
    </source>
</evidence>
<dbReference type="SUPFAM" id="SSF101498">
    <property type="entry name" value="Anti-sigma factor FlgM"/>
    <property type="match status" value="1"/>
</dbReference>
<protein>
    <recommendedName>
        <fullName evidence="2">Negative regulator of flagellin synthesis</fullName>
    </recommendedName>
</protein>
<evidence type="ECO:0000256" key="5">
    <source>
        <dbReference type="ARBA" id="ARBA00023015"/>
    </source>
</evidence>
<keyword evidence="3" id="KW-0678">Repressor</keyword>
<dbReference type="HOGENOM" id="CLU_169011_3_0_9"/>
<proteinExistence type="inferred from homology"/>